<gene>
    <name evidence="5" type="ORF">SAMN05660976_00418</name>
</gene>
<dbReference type="InterPro" id="IPR016032">
    <property type="entry name" value="Sig_transdc_resp-reg_C-effctor"/>
</dbReference>
<dbReference type="GO" id="GO:0003677">
    <property type="term" value="F:DNA binding"/>
    <property type="evidence" value="ECO:0007669"/>
    <property type="project" value="UniProtKB-UniRule"/>
</dbReference>
<organism evidence="5 6">
    <name type="scientific">Nonomuraea pusilla</name>
    <dbReference type="NCBI Taxonomy" id="46177"/>
    <lineage>
        <taxon>Bacteria</taxon>
        <taxon>Bacillati</taxon>
        <taxon>Actinomycetota</taxon>
        <taxon>Actinomycetes</taxon>
        <taxon>Streptosporangiales</taxon>
        <taxon>Streptosporangiaceae</taxon>
        <taxon>Nonomuraea</taxon>
    </lineage>
</organism>
<dbReference type="EMBL" id="FOBF01000001">
    <property type="protein sequence ID" value="SEK38574.1"/>
    <property type="molecule type" value="Genomic_DNA"/>
</dbReference>
<dbReference type="PANTHER" id="PTHR47691:SF3">
    <property type="entry name" value="HTH-TYPE TRANSCRIPTIONAL REGULATOR RV0890C-RELATED"/>
    <property type="match status" value="1"/>
</dbReference>
<dbReference type="Proteomes" id="UP000198953">
    <property type="component" value="Unassembled WGS sequence"/>
</dbReference>
<feature type="DNA-binding region" description="OmpR/PhoB-type" evidence="3">
    <location>
        <begin position="1"/>
        <end position="92"/>
    </location>
</feature>
<dbReference type="InterPro" id="IPR058852">
    <property type="entry name" value="HTH_77"/>
</dbReference>
<dbReference type="InterPro" id="IPR001867">
    <property type="entry name" value="OmpR/PhoB-type_DNA-bd"/>
</dbReference>
<dbReference type="SMART" id="SM01043">
    <property type="entry name" value="BTAD"/>
    <property type="match status" value="1"/>
</dbReference>
<sequence length="1075" mass="114303">MVRFGVLGPLAVWADGGEAVRVGEPKARLLLAALLARGGGPVPADRLVDDLWGARPLRNPSGTLQARVSELRRALGDPGLVVRTPAGYLLADARTDARDFLDLVGGRSSDPRERAARLGTALTLWRGPAYADVADEEFAGPEITRLEEARLAALEERAELLLELGEPVDLTGLAGTVAAHPLRERLRALHMRALYRAGRQSEALASYGELRALLAGELGLDPSPELAALHRAILRHEPSLAPPLPLGAARPDPPVPPLLRGAARSNLPAPLTGLVGRDADLEEVRALLEASRLVTLTGPGGVGKTSLALEAARGVAAAAEPYPDGVWLVELAGADDPAGAVAAVLGVRDDGAGPLAPRLARALADRRALLVLDNCEHLVEAVAALVAALLRAAPPLRVLVTSQEPLGVTGERVRPVPPLSQADAVRLFTARAALPPGDHASGDVATVCRRLDGIPLALELAATRVRALGVRGVAQRLDDRFRLLNAGPRDAPARQRTLRAVIDWSWEPLTEEERVVLRRLSFHADGCTLEAAEEVCAEPGVDVLDVLARLVDRSLVVVAEGPRYRLLESVAAYCAERLREAGEHDLVRERHARHYTALAERARLRGPARREWLAALDAEHANLRLALTGPRPVRLANALAWYWFLRGRLREARASLTAALAAADAAGAGDTAEAATASVWRAGFALLMGEPPHAAPVEVRRAALDPAGRALADWFLTHARWAYGDMQAHHEAAGRALAAYEELGDRWGAAAALSLRAKLAVGHADVAAMERDGRRALEAFRELGDAWGQIEAMDALDRAAEIRGDHREAARLREEGLRLAEELGFEVAFKLGGLGRVALLAGDYDRADAYHECARRLAVAQSYKAAEESALLGLAMSARRQGRYEEAEEHLRPVLGWLREVGGTPGIAFAMAELGFAAEQRGDAATALARHREGHAAALATGDPRAVALSLEGLAGALSLAEERAEEAARLLGRAAAVRESVGTPLPQAERFDVDRVAARLRALLGDAAYERARASGEREPGRCLPGASAERELGQDLPGALGRGPGVEAAAQSLHPLGHAHEAEAAAQPRHLRI</sequence>
<protein>
    <submittedName>
        <fullName evidence="5">Predicted ATPase</fullName>
    </submittedName>
</protein>
<dbReference type="InterPro" id="IPR011990">
    <property type="entry name" value="TPR-like_helical_dom_sf"/>
</dbReference>
<dbReference type="Gene3D" id="3.40.50.300">
    <property type="entry name" value="P-loop containing nucleotide triphosphate hydrolases"/>
    <property type="match status" value="1"/>
</dbReference>
<reference evidence="5 6" key="1">
    <citation type="submission" date="2016-10" db="EMBL/GenBank/DDBJ databases">
        <authorList>
            <person name="de Groot N.N."/>
        </authorList>
    </citation>
    <scope>NUCLEOTIDE SEQUENCE [LARGE SCALE GENOMIC DNA]</scope>
    <source>
        <strain evidence="5 6">DSM 43357</strain>
    </source>
</reference>
<evidence type="ECO:0000256" key="1">
    <source>
        <dbReference type="ARBA" id="ARBA00005820"/>
    </source>
</evidence>
<dbReference type="Gene3D" id="1.25.40.10">
    <property type="entry name" value="Tetratricopeptide repeat domain"/>
    <property type="match status" value="3"/>
</dbReference>
<dbReference type="Pfam" id="PF13424">
    <property type="entry name" value="TPR_12"/>
    <property type="match status" value="1"/>
</dbReference>
<name>A0A1H7GKI3_9ACTN</name>
<dbReference type="AlphaFoldDB" id="A0A1H7GKI3"/>
<evidence type="ECO:0000256" key="2">
    <source>
        <dbReference type="ARBA" id="ARBA00023125"/>
    </source>
</evidence>
<proteinExistence type="inferred from homology"/>
<dbReference type="Gene3D" id="1.10.10.10">
    <property type="entry name" value="Winged helix-like DNA-binding domain superfamily/Winged helix DNA-binding domain"/>
    <property type="match status" value="1"/>
</dbReference>
<dbReference type="GO" id="GO:0006355">
    <property type="term" value="P:regulation of DNA-templated transcription"/>
    <property type="evidence" value="ECO:0007669"/>
    <property type="project" value="InterPro"/>
</dbReference>
<dbReference type="PANTHER" id="PTHR47691">
    <property type="entry name" value="REGULATOR-RELATED"/>
    <property type="match status" value="1"/>
</dbReference>
<dbReference type="Pfam" id="PF25872">
    <property type="entry name" value="HTH_77"/>
    <property type="match status" value="1"/>
</dbReference>
<keyword evidence="6" id="KW-1185">Reference proteome</keyword>
<evidence type="ECO:0000313" key="5">
    <source>
        <dbReference type="EMBL" id="SEK38574.1"/>
    </source>
</evidence>
<evidence type="ECO:0000259" key="4">
    <source>
        <dbReference type="PROSITE" id="PS51755"/>
    </source>
</evidence>
<dbReference type="PRINTS" id="PR00364">
    <property type="entry name" value="DISEASERSIST"/>
</dbReference>
<dbReference type="SMART" id="SM00862">
    <property type="entry name" value="Trans_reg_C"/>
    <property type="match status" value="1"/>
</dbReference>
<dbReference type="InterPro" id="IPR027417">
    <property type="entry name" value="P-loop_NTPase"/>
</dbReference>
<dbReference type="InterPro" id="IPR003593">
    <property type="entry name" value="AAA+_ATPase"/>
</dbReference>
<evidence type="ECO:0000313" key="6">
    <source>
        <dbReference type="Proteomes" id="UP000198953"/>
    </source>
</evidence>
<dbReference type="PROSITE" id="PS51755">
    <property type="entry name" value="OMPR_PHOB"/>
    <property type="match status" value="1"/>
</dbReference>
<dbReference type="SUPFAM" id="SSF48452">
    <property type="entry name" value="TPR-like"/>
    <property type="match status" value="2"/>
</dbReference>
<evidence type="ECO:0000256" key="3">
    <source>
        <dbReference type="PROSITE-ProRule" id="PRU01091"/>
    </source>
</evidence>
<dbReference type="InterPro" id="IPR036388">
    <property type="entry name" value="WH-like_DNA-bd_sf"/>
</dbReference>
<comment type="similarity">
    <text evidence="1">Belongs to the AfsR/DnrI/RedD regulatory family.</text>
</comment>
<dbReference type="SUPFAM" id="SSF46894">
    <property type="entry name" value="C-terminal effector domain of the bipartite response regulators"/>
    <property type="match status" value="1"/>
</dbReference>
<dbReference type="CDD" id="cd15831">
    <property type="entry name" value="BTAD"/>
    <property type="match status" value="1"/>
</dbReference>
<dbReference type="Pfam" id="PF03704">
    <property type="entry name" value="BTAD"/>
    <property type="match status" value="1"/>
</dbReference>
<keyword evidence="2 3" id="KW-0238">DNA-binding</keyword>
<dbReference type="InterPro" id="IPR005158">
    <property type="entry name" value="BTAD"/>
</dbReference>
<dbReference type="GO" id="GO:0000160">
    <property type="term" value="P:phosphorelay signal transduction system"/>
    <property type="evidence" value="ECO:0007669"/>
    <property type="project" value="InterPro"/>
</dbReference>
<dbReference type="SUPFAM" id="SSF52540">
    <property type="entry name" value="P-loop containing nucleoside triphosphate hydrolases"/>
    <property type="match status" value="1"/>
</dbReference>
<feature type="domain" description="OmpR/PhoB-type" evidence="4">
    <location>
        <begin position="1"/>
        <end position="92"/>
    </location>
</feature>
<accession>A0A1H7GKI3</accession>
<dbReference type="RefSeq" id="WP_337959832.1">
    <property type="nucleotide sequence ID" value="NZ_FOBF01000001.1"/>
</dbReference>
<dbReference type="SMART" id="SM00382">
    <property type="entry name" value="AAA"/>
    <property type="match status" value="1"/>
</dbReference>